<feature type="domain" description="GATA-type" evidence="6">
    <location>
        <begin position="339"/>
        <end position="386"/>
    </location>
</feature>
<feature type="region of interest" description="Disordered" evidence="5">
    <location>
        <begin position="252"/>
        <end position="322"/>
    </location>
</feature>
<dbReference type="SMART" id="SM00401">
    <property type="entry name" value="ZnF_GATA"/>
    <property type="match status" value="1"/>
</dbReference>
<evidence type="ECO:0000259" key="6">
    <source>
        <dbReference type="PROSITE" id="PS50114"/>
    </source>
</evidence>
<dbReference type="GO" id="GO:0008270">
    <property type="term" value="F:zinc ion binding"/>
    <property type="evidence" value="ECO:0007669"/>
    <property type="project" value="UniProtKB-KW"/>
</dbReference>
<dbReference type="InterPro" id="IPR013088">
    <property type="entry name" value="Znf_NHR/GATA"/>
</dbReference>
<evidence type="ECO:0000313" key="7">
    <source>
        <dbReference type="EMBL" id="RXK36079.1"/>
    </source>
</evidence>
<dbReference type="Gene3D" id="3.30.450.20">
    <property type="entry name" value="PAS domain"/>
    <property type="match status" value="1"/>
</dbReference>
<keyword evidence="2 4" id="KW-0863">Zinc-finger</keyword>
<dbReference type="PANTHER" id="PTHR45658:SF18">
    <property type="entry name" value="PROTEIN GAT2"/>
    <property type="match status" value="1"/>
</dbReference>
<keyword evidence="1" id="KW-0479">Metal-binding</keyword>
<gene>
    <name evidence="7" type="ORF">M231_06673</name>
</gene>
<sequence>MTLSTPVTGAGYALGVPDDKDLNGGFEFTRRKKWPQLLLKELIGTALFCLKPVNTSQSTRGPYSFKIVYATSSLDVMLGHKADSLPGRDFLDLVYHPDHQQILSFLTSLLKPTPPSLPHYPSSSSTATSSSTTLTGSSTIMGKSETMHVRMLCADSKGANERAVIWELRAHASYSEPQGSGSFTFGGPGAIIPPGQGKDGDGLKGRGVWVMGRRVGEVVSDHDTANSQSLDAFLELKLENERLRAELRELQADMDDSEQSSIHPTLASSRGSFADLSPVKAAYHPDLTDSESDSSASSQHDDSSPEMKRMKREKKLKRASIVTAPARLGDTAGEGLHVCVTCGRTDSPEWRKGPLGPKTLCNACGLRWAKRNSGAPARRDRKEKKV</sequence>
<dbReference type="AlphaFoldDB" id="A0A4Q1BBE9"/>
<protein>
    <recommendedName>
        <fullName evidence="6">GATA-type domain-containing protein</fullName>
    </recommendedName>
</protein>
<dbReference type="GO" id="GO:0043565">
    <property type="term" value="F:sequence-specific DNA binding"/>
    <property type="evidence" value="ECO:0007669"/>
    <property type="project" value="InterPro"/>
</dbReference>
<dbReference type="OrthoDB" id="2162994at2759"/>
<feature type="region of interest" description="Disordered" evidence="5">
    <location>
        <begin position="116"/>
        <end position="138"/>
    </location>
</feature>
<dbReference type="EMBL" id="SDIL01000110">
    <property type="protein sequence ID" value="RXK36079.1"/>
    <property type="molecule type" value="Genomic_DNA"/>
</dbReference>
<dbReference type="STRING" id="5217.A0A4Q1BBE9"/>
<dbReference type="PROSITE" id="PS00344">
    <property type="entry name" value="GATA_ZN_FINGER_1"/>
    <property type="match status" value="1"/>
</dbReference>
<accession>A0A4Q1BBE9</accession>
<dbReference type="CDD" id="cd00202">
    <property type="entry name" value="ZnF_GATA"/>
    <property type="match status" value="1"/>
</dbReference>
<dbReference type="GO" id="GO:0006355">
    <property type="term" value="P:regulation of DNA-templated transcription"/>
    <property type="evidence" value="ECO:0007669"/>
    <property type="project" value="InterPro"/>
</dbReference>
<feature type="compositionally biased region" description="Basic and acidic residues" evidence="5">
    <location>
        <begin position="299"/>
        <end position="308"/>
    </location>
</feature>
<dbReference type="Pfam" id="PF00320">
    <property type="entry name" value="GATA"/>
    <property type="match status" value="1"/>
</dbReference>
<feature type="compositionally biased region" description="Low complexity" evidence="5">
    <location>
        <begin position="119"/>
        <end position="138"/>
    </location>
</feature>
<feature type="region of interest" description="Disordered" evidence="5">
    <location>
        <begin position="177"/>
        <end position="204"/>
    </location>
</feature>
<reference evidence="7 8" key="1">
    <citation type="submission" date="2016-06" db="EMBL/GenBank/DDBJ databases">
        <title>Evolution of pathogenesis and genome organization in the Tremellales.</title>
        <authorList>
            <person name="Cuomo C."/>
            <person name="Litvintseva A."/>
            <person name="Heitman J."/>
            <person name="Chen Y."/>
            <person name="Sun S."/>
            <person name="Springer D."/>
            <person name="Dromer F."/>
            <person name="Young S."/>
            <person name="Zeng Q."/>
            <person name="Chapman S."/>
            <person name="Gujja S."/>
            <person name="Saif S."/>
            <person name="Birren B."/>
        </authorList>
    </citation>
    <scope>NUCLEOTIDE SEQUENCE [LARGE SCALE GENOMIC DNA]</scope>
    <source>
        <strain evidence="7 8">ATCC 28783</strain>
    </source>
</reference>
<evidence type="ECO:0000313" key="8">
    <source>
        <dbReference type="Proteomes" id="UP000289152"/>
    </source>
</evidence>
<feature type="compositionally biased region" description="Polar residues" evidence="5">
    <location>
        <begin position="259"/>
        <end position="271"/>
    </location>
</feature>
<dbReference type="InterPro" id="IPR000679">
    <property type="entry name" value="Znf_GATA"/>
</dbReference>
<dbReference type="InParanoid" id="A0A4Q1BBE9"/>
<comment type="caution">
    <text evidence="7">The sequence shown here is derived from an EMBL/GenBank/DDBJ whole genome shotgun (WGS) entry which is preliminary data.</text>
</comment>
<proteinExistence type="predicted"/>
<dbReference type="SUPFAM" id="SSF57716">
    <property type="entry name" value="Glucocorticoid receptor-like (DNA-binding domain)"/>
    <property type="match status" value="1"/>
</dbReference>
<dbReference type="Gene3D" id="3.30.50.10">
    <property type="entry name" value="Erythroid Transcription Factor GATA-1, subunit A"/>
    <property type="match status" value="1"/>
</dbReference>
<evidence type="ECO:0000256" key="3">
    <source>
        <dbReference type="ARBA" id="ARBA00022833"/>
    </source>
</evidence>
<name>A0A4Q1BBE9_TREME</name>
<dbReference type="InterPro" id="IPR051140">
    <property type="entry name" value="GATA_TF"/>
</dbReference>
<dbReference type="PROSITE" id="PS50114">
    <property type="entry name" value="GATA_ZN_FINGER_2"/>
    <property type="match status" value="1"/>
</dbReference>
<feature type="compositionally biased region" description="Basic residues" evidence="5">
    <location>
        <begin position="309"/>
        <end position="318"/>
    </location>
</feature>
<keyword evidence="3" id="KW-0862">Zinc</keyword>
<evidence type="ECO:0000256" key="4">
    <source>
        <dbReference type="PROSITE-ProRule" id="PRU00094"/>
    </source>
</evidence>
<evidence type="ECO:0000256" key="1">
    <source>
        <dbReference type="ARBA" id="ARBA00022723"/>
    </source>
</evidence>
<evidence type="ECO:0000256" key="5">
    <source>
        <dbReference type="SAM" id="MobiDB-lite"/>
    </source>
</evidence>
<keyword evidence="8" id="KW-1185">Reference proteome</keyword>
<organism evidence="7 8">
    <name type="scientific">Tremella mesenterica</name>
    <name type="common">Jelly fungus</name>
    <dbReference type="NCBI Taxonomy" id="5217"/>
    <lineage>
        <taxon>Eukaryota</taxon>
        <taxon>Fungi</taxon>
        <taxon>Dikarya</taxon>
        <taxon>Basidiomycota</taxon>
        <taxon>Agaricomycotina</taxon>
        <taxon>Tremellomycetes</taxon>
        <taxon>Tremellales</taxon>
        <taxon>Tremellaceae</taxon>
        <taxon>Tremella</taxon>
    </lineage>
</organism>
<dbReference type="PANTHER" id="PTHR45658">
    <property type="entry name" value="GATA TRANSCRIPTION FACTOR"/>
    <property type="match status" value="1"/>
</dbReference>
<dbReference type="Proteomes" id="UP000289152">
    <property type="component" value="Unassembled WGS sequence"/>
</dbReference>
<evidence type="ECO:0000256" key="2">
    <source>
        <dbReference type="ARBA" id="ARBA00022771"/>
    </source>
</evidence>